<gene>
    <name evidence="2" type="ORF">FDT66_09790</name>
</gene>
<protein>
    <submittedName>
        <fullName evidence="2">Uncharacterized protein</fullName>
    </submittedName>
</protein>
<feature type="transmembrane region" description="Helical" evidence="1">
    <location>
        <begin position="109"/>
        <end position="127"/>
    </location>
</feature>
<proteinExistence type="predicted"/>
<dbReference type="OrthoDB" id="1442507at2"/>
<keyword evidence="1" id="KW-0472">Membrane</keyword>
<evidence type="ECO:0000256" key="1">
    <source>
        <dbReference type="SAM" id="Phobius"/>
    </source>
</evidence>
<dbReference type="AlphaFoldDB" id="A0A5S3N314"/>
<accession>A0A5S3N314</accession>
<evidence type="ECO:0000313" key="2">
    <source>
        <dbReference type="EMBL" id="TMM29407.1"/>
    </source>
</evidence>
<keyword evidence="1" id="KW-1133">Transmembrane helix</keyword>
<dbReference type="EMBL" id="VANR01000005">
    <property type="protein sequence ID" value="TMM29407.1"/>
    <property type="molecule type" value="Genomic_DNA"/>
</dbReference>
<organism evidence="2 3">
    <name type="scientific">Polaribacter aestuariivivens</name>
    <dbReference type="NCBI Taxonomy" id="2304626"/>
    <lineage>
        <taxon>Bacteria</taxon>
        <taxon>Pseudomonadati</taxon>
        <taxon>Bacteroidota</taxon>
        <taxon>Flavobacteriia</taxon>
        <taxon>Flavobacteriales</taxon>
        <taxon>Flavobacteriaceae</taxon>
    </lineage>
</organism>
<comment type="caution">
    <text evidence="2">The sequence shown here is derived from an EMBL/GenBank/DDBJ whole genome shotgun (WGS) entry which is preliminary data.</text>
</comment>
<dbReference type="RefSeq" id="WP_138536026.1">
    <property type="nucleotide sequence ID" value="NZ_VANR01000005.1"/>
</dbReference>
<sequence length="136" mass="15690">MGENKHIDELDAFTKKYVKEIKIDKTPTNFTSSVMDSIIAEKSSNALKSSALISKKAWFFIAASLVTVLFISFKNNKENAISFSKFDFSFLEKFQALNLFENISISKTVFYSVFFFGCMLLCQLVFLKKYFEKQLH</sequence>
<evidence type="ECO:0000313" key="3">
    <source>
        <dbReference type="Proteomes" id="UP000307140"/>
    </source>
</evidence>
<reference evidence="2 3" key="1">
    <citation type="submission" date="2019-05" db="EMBL/GenBank/DDBJ databases">
        <title>Polaribacter aestuariivivens sp. nov., isolated from a tidal flat.</title>
        <authorList>
            <person name="Yoon J.-H."/>
        </authorList>
    </citation>
    <scope>NUCLEOTIDE SEQUENCE [LARGE SCALE GENOMIC DNA]</scope>
    <source>
        <strain evidence="2 3">DBTF-3</strain>
    </source>
</reference>
<keyword evidence="3" id="KW-1185">Reference proteome</keyword>
<keyword evidence="1" id="KW-0812">Transmembrane</keyword>
<name>A0A5S3N314_9FLAO</name>
<feature type="transmembrane region" description="Helical" evidence="1">
    <location>
        <begin position="57"/>
        <end position="73"/>
    </location>
</feature>
<dbReference type="Proteomes" id="UP000307140">
    <property type="component" value="Unassembled WGS sequence"/>
</dbReference>